<keyword evidence="2" id="KW-0540">Nuclease</keyword>
<keyword evidence="2" id="KW-0378">Hydrolase</keyword>
<accession>A0ABW5AQ03</accession>
<dbReference type="Pfam" id="PF05685">
    <property type="entry name" value="Uma2"/>
    <property type="match status" value="1"/>
</dbReference>
<comment type="caution">
    <text evidence="2">The sequence shown here is derived from an EMBL/GenBank/DDBJ whole genome shotgun (WGS) entry which is preliminary data.</text>
</comment>
<proteinExistence type="predicted"/>
<dbReference type="RefSeq" id="WP_378480187.1">
    <property type="nucleotide sequence ID" value="NZ_JBHUIW010000049.1"/>
</dbReference>
<dbReference type="Gene3D" id="3.90.1570.10">
    <property type="entry name" value="tt1808, chain A"/>
    <property type="match status" value="1"/>
</dbReference>
<dbReference type="InterPro" id="IPR011335">
    <property type="entry name" value="Restrct_endonuc-II-like"/>
</dbReference>
<reference evidence="3" key="1">
    <citation type="journal article" date="2019" name="Int. J. Syst. Evol. Microbiol.">
        <title>The Global Catalogue of Microorganisms (GCM) 10K type strain sequencing project: providing services to taxonomists for standard genome sequencing and annotation.</title>
        <authorList>
            <consortium name="The Broad Institute Genomics Platform"/>
            <consortium name="The Broad Institute Genome Sequencing Center for Infectious Disease"/>
            <person name="Wu L."/>
            <person name="Ma J."/>
        </authorList>
    </citation>
    <scope>NUCLEOTIDE SEQUENCE [LARGE SCALE GENOMIC DNA]</scope>
    <source>
        <strain evidence="3">CGMCC 1.6774</strain>
    </source>
</reference>
<dbReference type="EMBL" id="JBHUIW010000049">
    <property type="protein sequence ID" value="MFD2185068.1"/>
    <property type="molecule type" value="Genomic_DNA"/>
</dbReference>
<keyword evidence="3" id="KW-1185">Reference proteome</keyword>
<gene>
    <name evidence="2" type="ORF">ACFSOX_23185</name>
</gene>
<name>A0ABW5AQ03_9BRAD</name>
<organism evidence="2 3">
    <name type="scientific">Rhodoplanes azumiensis</name>
    <dbReference type="NCBI Taxonomy" id="1897628"/>
    <lineage>
        <taxon>Bacteria</taxon>
        <taxon>Pseudomonadati</taxon>
        <taxon>Pseudomonadota</taxon>
        <taxon>Alphaproteobacteria</taxon>
        <taxon>Hyphomicrobiales</taxon>
        <taxon>Nitrobacteraceae</taxon>
        <taxon>Rhodoplanes</taxon>
    </lineage>
</organism>
<evidence type="ECO:0000313" key="2">
    <source>
        <dbReference type="EMBL" id="MFD2185068.1"/>
    </source>
</evidence>
<dbReference type="InterPro" id="IPR012296">
    <property type="entry name" value="Nuclease_put_TT1808"/>
</dbReference>
<dbReference type="SUPFAM" id="SSF52980">
    <property type="entry name" value="Restriction endonuclease-like"/>
    <property type="match status" value="1"/>
</dbReference>
<dbReference type="Proteomes" id="UP001597314">
    <property type="component" value="Unassembled WGS sequence"/>
</dbReference>
<protein>
    <submittedName>
        <fullName evidence="2">Uma2 family endonuclease</fullName>
    </submittedName>
</protein>
<sequence>MSNAPFTVSEFLSWAETRLEPPRAELIAGRVVPIAPQSPEHARARFEASRVLRHALTAAGLAGEIFTGGMLVPIAADTAYEPDVVLRLGTPLIGGGRIVTDPVIVVDVAAATPGANGSAADARAARLAGWLAVPSVAHCLLVDPIGRTVTHHARGADGNGEDSDHGRLIVRTRDAGLLTLDPPGITIEIADLFA</sequence>
<dbReference type="GO" id="GO:0004519">
    <property type="term" value="F:endonuclease activity"/>
    <property type="evidence" value="ECO:0007669"/>
    <property type="project" value="UniProtKB-KW"/>
</dbReference>
<keyword evidence="2" id="KW-0255">Endonuclease</keyword>
<evidence type="ECO:0000313" key="3">
    <source>
        <dbReference type="Proteomes" id="UP001597314"/>
    </source>
</evidence>
<evidence type="ECO:0000259" key="1">
    <source>
        <dbReference type="Pfam" id="PF05685"/>
    </source>
</evidence>
<dbReference type="InterPro" id="IPR008538">
    <property type="entry name" value="Uma2"/>
</dbReference>
<feature type="domain" description="Putative restriction endonuclease" evidence="1">
    <location>
        <begin position="9"/>
        <end position="162"/>
    </location>
</feature>